<protein>
    <submittedName>
        <fullName evidence="1">Uncharacterized protein</fullName>
    </submittedName>
</protein>
<organism evidence="1">
    <name type="scientific">marine sediment metagenome</name>
    <dbReference type="NCBI Taxonomy" id="412755"/>
    <lineage>
        <taxon>unclassified sequences</taxon>
        <taxon>metagenomes</taxon>
        <taxon>ecological metagenomes</taxon>
    </lineage>
</organism>
<evidence type="ECO:0000313" key="1">
    <source>
        <dbReference type="EMBL" id="KKL16854.1"/>
    </source>
</evidence>
<comment type="caution">
    <text evidence="1">The sequence shown here is derived from an EMBL/GenBank/DDBJ whole genome shotgun (WGS) entry which is preliminary data.</text>
</comment>
<feature type="non-terminal residue" evidence="1">
    <location>
        <position position="1"/>
    </location>
</feature>
<dbReference type="AlphaFoldDB" id="A0A0F9B4Q8"/>
<dbReference type="EMBL" id="LAZR01039500">
    <property type="protein sequence ID" value="KKL16854.1"/>
    <property type="molecule type" value="Genomic_DNA"/>
</dbReference>
<name>A0A0F9B4Q8_9ZZZZ</name>
<reference evidence="1" key="1">
    <citation type="journal article" date="2015" name="Nature">
        <title>Complex archaea that bridge the gap between prokaryotes and eukaryotes.</title>
        <authorList>
            <person name="Spang A."/>
            <person name="Saw J.H."/>
            <person name="Jorgensen S.L."/>
            <person name="Zaremba-Niedzwiedzka K."/>
            <person name="Martijn J."/>
            <person name="Lind A.E."/>
            <person name="van Eijk R."/>
            <person name="Schleper C."/>
            <person name="Guy L."/>
            <person name="Ettema T.J."/>
        </authorList>
    </citation>
    <scope>NUCLEOTIDE SEQUENCE</scope>
</reference>
<accession>A0A0F9B4Q8</accession>
<sequence length="48" mass="4771">TGLVLRNVAHGGLNGTSPFTIAGVVPAQNYYTNAEGASAAILDPGTDV</sequence>
<proteinExistence type="predicted"/>
<gene>
    <name evidence="1" type="ORF">LCGC14_2491390</name>
</gene>